<dbReference type="Pfam" id="PF01261">
    <property type="entry name" value="AP_endonuc_2"/>
    <property type="match status" value="1"/>
</dbReference>
<dbReference type="InterPro" id="IPR050312">
    <property type="entry name" value="IolE/XylAMocC-like"/>
</dbReference>
<organism evidence="2 3">
    <name type="scientific">Paracoccus siganidrum</name>
    <dbReference type="NCBI Taxonomy" id="1276757"/>
    <lineage>
        <taxon>Bacteria</taxon>
        <taxon>Pseudomonadati</taxon>
        <taxon>Pseudomonadota</taxon>
        <taxon>Alphaproteobacteria</taxon>
        <taxon>Rhodobacterales</taxon>
        <taxon>Paracoccaceae</taxon>
        <taxon>Paracoccus</taxon>
    </lineage>
</organism>
<name>A0A419A785_9RHOB</name>
<dbReference type="PANTHER" id="PTHR12110">
    <property type="entry name" value="HYDROXYPYRUVATE ISOMERASE"/>
    <property type="match status" value="1"/>
</dbReference>
<evidence type="ECO:0000259" key="1">
    <source>
        <dbReference type="Pfam" id="PF01261"/>
    </source>
</evidence>
<keyword evidence="3" id="KW-1185">Reference proteome</keyword>
<keyword evidence="2" id="KW-0413">Isomerase</keyword>
<proteinExistence type="predicted"/>
<comment type="caution">
    <text evidence="2">The sequence shown here is derived from an EMBL/GenBank/DDBJ whole genome shotgun (WGS) entry which is preliminary data.</text>
</comment>
<dbReference type="AlphaFoldDB" id="A0A419A785"/>
<gene>
    <name evidence="2" type="ORF">D3P05_10060</name>
</gene>
<feature type="domain" description="Xylose isomerase-like TIM barrel" evidence="1">
    <location>
        <begin position="22"/>
        <end position="249"/>
    </location>
</feature>
<dbReference type="Gene3D" id="3.20.20.150">
    <property type="entry name" value="Divalent-metal-dependent TIM barrel enzymes"/>
    <property type="match status" value="1"/>
</dbReference>
<dbReference type="RefSeq" id="WP_119898069.1">
    <property type="nucleotide sequence ID" value="NZ_QNRC01000003.1"/>
</dbReference>
<evidence type="ECO:0000313" key="2">
    <source>
        <dbReference type="EMBL" id="RJL16372.1"/>
    </source>
</evidence>
<dbReference type="PANTHER" id="PTHR12110:SF48">
    <property type="entry name" value="BLL3656 PROTEIN"/>
    <property type="match status" value="1"/>
</dbReference>
<dbReference type="EMBL" id="QZEW01000036">
    <property type="protein sequence ID" value="RJL16372.1"/>
    <property type="molecule type" value="Genomic_DNA"/>
</dbReference>
<dbReference type="OrthoDB" id="9072761at2"/>
<dbReference type="InterPro" id="IPR036237">
    <property type="entry name" value="Xyl_isomerase-like_sf"/>
</dbReference>
<protein>
    <submittedName>
        <fullName evidence="2">Sugar phosphate isomerase/epimerase</fullName>
    </submittedName>
</protein>
<sequence>MPHPLSLAFLTLPGIPPARMIEAAAGAGFAAVGLRLLPAALSGEGPYPLLTDDRVLADTLAALRDTGLGVADVEIIRLNAGFDPESCLPFLERAARLQARHVLVAGDDRDLSRLTGSYARFCEAAAGFGLSGDLEFMPWTAVPDLATARRIVEAAAQPNGAILIDALHFDRAPTTLEEIRALPAGLINYVQFCDGPRPYDPGDEGLIAVARGGRLMPGEGAIDLTGLARAIPEGCMISVEVADLTNRLSPLDTAQRAARTTRAILDAAARIPAGPNQQEEEGR</sequence>
<dbReference type="GO" id="GO:0016853">
    <property type="term" value="F:isomerase activity"/>
    <property type="evidence" value="ECO:0007669"/>
    <property type="project" value="UniProtKB-KW"/>
</dbReference>
<dbReference type="InterPro" id="IPR013022">
    <property type="entry name" value="Xyl_isomerase-like_TIM-brl"/>
</dbReference>
<dbReference type="SUPFAM" id="SSF51658">
    <property type="entry name" value="Xylose isomerase-like"/>
    <property type="match status" value="1"/>
</dbReference>
<accession>A0A419A785</accession>
<evidence type="ECO:0000313" key="3">
    <source>
        <dbReference type="Proteomes" id="UP000283587"/>
    </source>
</evidence>
<reference evidence="3" key="1">
    <citation type="submission" date="2018-09" db="EMBL/GenBank/DDBJ databases">
        <title>Paracoccus onubensis nov. sp. a moderate halophilic bacterium isolated from Gruta de las Maravillas (Aracena, Spain).</title>
        <authorList>
            <person name="Jurado V."/>
            <person name="Gutierrez-Patricio S."/>
            <person name="Gonzalez-Pimentel J.L."/>
            <person name="Miller A.Z."/>
            <person name="Laiz L."/>
            <person name="Saiz-Jimenez C."/>
        </authorList>
    </citation>
    <scope>NUCLEOTIDE SEQUENCE [LARGE SCALE GENOMIC DNA]</scope>
    <source>
        <strain evidence="3">DSM 26381</strain>
    </source>
</reference>
<dbReference type="Proteomes" id="UP000283587">
    <property type="component" value="Unassembled WGS sequence"/>
</dbReference>